<organism evidence="1 2">
    <name type="scientific">Niallia circulans</name>
    <name type="common">Bacillus circulans</name>
    <dbReference type="NCBI Taxonomy" id="1397"/>
    <lineage>
        <taxon>Bacteria</taxon>
        <taxon>Bacillati</taxon>
        <taxon>Bacillota</taxon>
        <taxon>Bacilli</taxon>
        <taxon>Bacillales</taxon>
        <taxon>Bacillaceae</taxon>
        <taxon>Niallia</taxon>
    </lineage>
</organism>
<proteinExistence type="predicted"/>
<dbReference type="EMBL" id="LDPH01000013">
    <property type="protein sequence ID" value="KLV25795.1"/>
    <property type="molecule type" value="Genomic_DNA"/>
</dbReference>
<gene>
    <name evidence="1" type="ORF">ABW02_14455</name>
</gene>
<keyword evidence="2" id="KW-1185">Reference proteome</keyword>
<dbReference type="OrthoDB" id="2937157at2"/>
<dbReference type="PATRIC" id="fig|1397.4.peg.1053"/>
<dbReference type="GeneID" id="56348969"/>
<evidence type="ECO:0000313" key="2">
    <source>
        <dbReference type="Proteomes" id="UP000036045"/>
    </source>
</evidence>
<dbReference type="Proteomes" id="UP000036045">
    <property type="component" value="Unassembled WGS sequence"/>
</dbReference>
<accession>A0A0J1LA52</accession>
<sequence length="63" mass="7397">MKGTAILFHDDLTVTFLENVDLDTWKKTDKMDNGKLLLENHLNQSNHEQLLLMEEGVDWDYGY</sequence>
<dbReference type="RefSeq" id="WP_047942970.1">
    <property type="nucleotide sequence ID" value="NZ_CP053989.1"/>
</dbReference>
<reference evidence="1 2" key="1">
    <citation type="submission" date="2015-05" db="EMBL/GenBank/DDBJ databases">
        <title>Whole genome sequence and identification of bacterial endophytes from Costus igneus.</title>
        <authorList>
            <person name="Lee Y.P."/>
            <person name="Gan H.M."/>
            <person name="Eng W."/>
            <person name="Wheatley M.S."/>
            <person name="Caraballo A."/>
            <person name="Polter S."/>
            <person name="Savka M.A."/>
            <person name="Hudson A.O."/>
        </authorList>
    </citation>
    <scope>NUCLEOTIDE SEQUENCE [LARGE SCALE GENOMIC DNA]</scope>
    <source>
        <strain evidence="1 2">RIT379</strain>
    </source>
</reference>
<comment type="caution">
    <text evidence="1">The sequence shown here is derived from an EMBL/GenBank/DDBJ whole genome shotgun (WGS) entry which is preliminary data.</text>
</comment>
<evidence type="ECO:0000313" key="1">
    <source>
        <dbReference type="EMBL" id="KLV25795.1"/>
    </source>
</evidence>
<dbReference type="AlphaFoldDB" id="A0A0J1LA52"/>
<protein>
    <submittedName>
        <fullName evidence="1">Uncharacterized protein</fullName>
    </submittedName>
</protein>
<name>A0A0J1LA52_NIACI</name>